<dbReference type="PROSITE" id="PS50096">
    <property type="entry name" value="IQ"/>
    <property type="match status" value="1"/>
</dbReference>
<dbReference type="Pfam" id="PF00612">
    <property type="entry name" value="IQ"/>
    <property type="match status" value="1"/>
</dbReference>
<accession>A0A2R5GNA3</accession>
<reference evidence="2 3" key="1">
    <citation type="submission" date="2017-12" db="EMBL/GenBank/DDBJ databases">
        <title>Sequencing, de novo assembly and annotation of complete genome of a new Thraustochytrid species, strain FCC1311.</title>
        <authorList>
            <person name="Sedici K."/>
            <person name="Godart F."/>
            <person name="Aiese Cigliano R."/>
            <person name="Sanseverino W."/>
            <person name="Barakat M."/>
            <person name="Ortet P."/>
            <person name="Marechal E."/>
            <person name="Cagnac O."/>
            <person name="Amato A."/>
        </authorList>
    </citation>
    <scope>NUCLEOTIDE SEQUENCE [LARGE SCALE GENOMIC DNA]</scope>
</reference>
<sequence length="949" mass="107040">MLPDVRSTRANASRKRQRPLLEVKTLTSKRRQHPSSNNIHNFDPALARRTGRSVAVLERTGHTQGWLLVDPDNANDWFPAWVSFDPHVPLLLVQLGHRHRVHDGSLLTLEIDRAYAHVVMTSSNAATASSFANTAQQGLSAFRVKVRENIIVCFAATQEHVAQIWVTALRNAIAQRTNPPPQIDFEPPRWHARPATPLKDICKHFFYEYMQNPGNGSQARQDPVLTSAMRACDLAIAWDSSLQTWSIWNTVRAGLVSLQAVIRGAQERTTRCRLAADNLEATSFCSKNLEPPITMEKTLALLNLGAACGRIHATRSLEKSSVKASHRRGLVLVLCAQETARMHEALAHMRWLQRAIANIQWRLPAHGPRLIVGVAALQSLVDAQMMLGDTSLAAGLTTPIQHTRAYIMSTLLGESQSDCTWQTHDNDSVSRQFQDTQNPDKELLPRVQSAQQRLEDLYTKTTRDIAEMLVDLDAATIDAERHGDLLVDDIDRAERKMAHARADARPASLAAFAAMQRLDRAARHRLPCVVDDVRVEFANARRDRCSIEEKIASLPFEAATDLRDLFQRVKARLEKRFAEVEHLRDAMHAASAWIPLLLEFAVVEMMTPLQLFTTHVQHLVAAQEQDQVARERLSRVRAAACLVCKCAGDTCHHVQNFRVQYHAARAALEQAFVNLASAAPSLTGVDFCNLILDNLVNYLNLVREPMQMWRQETASLFTSQLADRQQIRQAFSDRAQDLRERASHLVAVEERAKNALRSAEADPRNFWWSHVLGQRVIPSFLAKERARVASLIIRDDPVPEDARGEIDNSSFASDSSSDETMSTCSCSSCEREREHVAPAENGLFEELLAERLRKSDQAEVEAAKAAAARSQQRQERRSSTFLLHAARATLFPRAQQARLQDRAAVTLQCALRTWLARREHRRLRDVMLERARIVLAALRIQRMCRRWLR</sequence>
<name>A0A2R5GNA3_9STRA</name>
<feature type="region of interest" description="Disordered" evidence="1">
    <location>
        <begin position="801"/>
        <end position="820"/>
    </location>
</feature>
<dbReference type="InParanoid" id="A0A2R5GNA3"/>
<dbReference type="EMBL" id="BEYU01000056">
    <property type="protein sequence ID" value="GBG29344.1"/>
    <property type="molecule type" value="Genomic_DNA"/>
</dbReference>
<evidence type="ECO:0008006" key="4">
    <source>
        <dbReference type="Google" id="ProtNLM"/>
    </source>
</evidence>
<gene>
    <name evidence="2" type="ORF">FCC1311_055662</name>
</gene>
<dbReference type="InterPro" id="IPR000048">
    <property type="entry name" value="IQ_motif_EF-hand-BS"/>
</dbReference>
<dbReference type="AlphaFoldDB" id="A0A2R5GNA3"/>
<evidence type="ECO:0000256" key="1">
    <source>
        <dbReference type="SAM" id="MobiDB-lite"/>
    </source>
</evidence>
<evidence type="ECO:0000313" key="3">
    <source>
        <dbReference type="Proteomes" id="UP000241890"/>
    </source>
</evidence>
<feature type="compositionally biased region" description="Low complexity" evidence="1">
    <location>
        <begin position="809"/>
        <end position="820"/>
    </location>
</feature>
<organism evidence="2 3">
    <name type="scientific">Hondaea fermentalgiana</name>
    <dbReference type="NCBI Taxonomy" id="2315210"/>
    <lineage>
        <taxon>Eukaryota</taxon>
        <taxon>Sar</taxon>
        <taxon>Stramenopiles</taxon>
        <taxon>Bigyra</taxon>
        <taxon>Labyrinthulomycetes</taxon>
        <taxon>Thraustochytrida</taxon>
        <taxon>Thraustochytriidae</taxon>
        <taxon>Hondaea</taxon>
    </lineage>
</organism>
<protein>
    <recommendedName>
        <fullName evidence="4">PH domain-containing protein</fullName>
    </recommendedName>
</protein>
<keyword evidence="3" id="KW-1185">Reference proteome</keyword>
<proteinExistence type="predicted"/>
<evidence type="ECO:0000313" key="2">
    <source>
        <dbReference type="EMBL" id="GBG29344.1"/>
    </source>
</evidence>
<comment type="caution">
    <text evidence="2">The sequence shown here is derived from an EMBL/GenBank/DDBJ whole genome shotgun (WGS) entry which is preliminary data.</text>
</comment>
<dbReference type="Proteomes" id="UP000241890">
    <property type="component" value="Unassembled WGS sequence"/>
</dbReference>